<organism evidence="2 3">
    <name type="scientific">Symbiodinium microadriaticum</name>
    <name type="common">Dinoflagellate</name>
    <name type="synonym">Zooxanthella microadriatica</name>
    <dbReference type="NCBI Taxonomy" id="2951"/>
    <lineage>
        <taxon>Eukaryota</taxon>
        <taxon>Sar</taxon>
        <taxon>Alveolata</taxon>
        <taxon>Dinophyceae</taxon>
        <taxon>Suessiales</taxon>
        <taxon>Symbiodiniaceae</taxon>
        <taxon>Symbiodinium</taxon>
    </lineage>
</organism>
<keyword evidence="1" id="KW-1133">Transmembrane helix</keyword>
<feature type="transmembrane region" description="Helical" evidence="1">
    <location>
        <begin position="30"/>
        <end position="55"/>
    </location>
</feature>
<evidence type="ECO:0000256" key="1">
    <source>
        <dbReference type="SAM" id="Phobius"/>
    </source>
</evidence>
<gene>
    <name evidence="2" type="ORF">AK812_SmicGene10813</name>
</gene>
<keyword evidence="3" id="KW-1185">Reference proteome</keyword>
<dbReference type="InterPro" id="IPR044851">
    <property type="entry name" value="Wax_synthase"/>
</dbReference>
<name>A0A1Q9EEU4_SYMMI</name>
<feature type="transmembrane region" description="Helical" evidence="1">
    <location>
        <begin position="67"/>
        <end position="86"/>
    </location>
</feature>
<evidence type="ECO:0000313" key="3">
    <source>
        <dbReference type="Proteomes" id="UP000186817"/>
    </source>
</evidence>
<proteinExistence type="predicted"/>
<feature type="transmembrane region" description="Helical" evidence="1">
    <location>
        <begin position="1141"/>
        <end position="1165"/>
    </location>
</feature>
<feature type="transmembrane region" description="Helical" evidence="1">
    <location>
        <begin position="506"/>
        <end position="528"/>
    </location>
</feature>
<keyword evidence="1" id="KW-0472">Membrane</keyword>
<dbReference type="Proteomes" id="UP000186817">
    <property type="component" value="Unassembled WGS sequence"/>
</dbReference>
<dbReference type="GO" id="GO:0006629">
    <property type="term" value="P:lipid metabolic process"/>
    <property type="evidence" value="ECO:0007669"/>
    <property type="project" value="InterPro"/>
</dbReference>
<evidence type="ECO:0000313" key="2">
    <source>
        <dbReference type="EMBL" id="OLQ05940.1"/>
    </source>
</evidence>
<dbReference type="PANTHER" id="PTHR31595:SF57">
    <property type="entry name" value="OS04G0481900 PROTEIN"/>
    <property type="match status" value="1"/>
</dbReference>
<keyword evidence="1" id="KW-0812">Transmembrane</keyword>
<protein>
    <submittedName>
        <fullName evidence="2">Uncharacterized protein</fullName>
    </submittedName>
</protein>
<dbReference type="EMBL" id="LSRX01000171">
    <property type="protein sequence ID" value="OLQ05940.1"/>
    <property type="molecule type" value="Genomic_DNA"/>
</dbReference>
<dbReference type="PANTHER" id="PTHR31595">
    <property type="entry name" value="LONG-CHAIN-ALCOHOL O-FATTY-ACYLTRANSFERASE 3-RELATED"/>
    <property type="match status" value="1"/>
</dbReference>
<sequence length="1241" mass="137329">MKGPQTSSLQPEEGGEAGAGVPLSFQAKQLVLIFLFLFSWVQCWVAICLNIKAVATREEGTGFDIKFTAPLLVLLSGVFITNIRGFSSFRKRKQFLEAGLAVVDLDSPYVVGTRWRRILRGETVEEWETLRRRNALWRSLPLACMKVFLVVRVFSEIPGCQLCVLPSAFIEQGAYYRDKFDKPIPKSRVATDFGKNWEELTLVSNGKALDAENAVLIQQVPSQFLLRAQRTADGLWKAWHCSESEWSPEDMDEMAARRDFYWPTINSRAEDSRLPSGQLGSGGMSELNERFAGLLISALSADERLGPKADELLRTSNPLKAFGLRVMRRMVAQETLIRMALDYFRAQRMREFEKMEKRRGSSSNAPRQRRPGFLWALVSTVLLMLNASRPVSEALCKEGHLGVGTSLALTLHGALDVTLLVATLVLASAAGPADKTGNAIHYFGHQTHLFMFRFLETLVPEDLDEKTRFEGRFFQVAGSFLSTHGVEILKEIDREVTPAVAIEPTYLAKIALGILIFMAACSMIAFMFAPRKQQVPLTAMLDVGMTGPFRLLIGVSANDVGKFAIALPIQIILRGLLCISTTALLWYQANPEHIRTWYAMVFNDNVDNCRIQRTYAVLASVHCVSGLVAYYLVCAAATSEHAGSSRLALPGPSGPPGAAERIAFDSRFSGLAEPQEKISRSLKEPFKDPARLLLNSDEARNLVMLWQETQSFESSPMQPYGELGVKIELLREAAPTRWRSVSEAPEHKPLRVQCLQRTQDLRWYHDGPSLYHRRSWVRWSRWTSNHTTVASPDPAALEFACRRLQGFLTSMMPHGQGPGNPEAAKPLQNFAKNPEVSNIGPPRHVDGAMLGLQLQFSKPDLAADSEIKTISFLGLAVLVAIGVVGFQIHVALRRKPRLRLCILGLLGVALWVTPFLVLYWLGPRRSRMAHFTLSFFGVVAGRWEQVIYFASPAEVLFDGAGRLKASPDGLVSELLFRIAKHMLLGTIVLSIGKATSFAPFLESGADAATMPLLGFPQAEPAIYLQTLYIYCTLATAMLMHRLLLAFFGIDTVDSMQTPLLLSVSLREFWGRRWNLVVHRLMKRTFFVPLAGSSAWSRRAAGLLAFVVHRLMKRTFFVPLAGAWLAVNWGSSGSYVPGLPLLFFLIQFVLCAAEAVLASSSLGLFVGQLPAPVRTVCTTLVILPFGPLFLQGLQGMALECSQQGPVGLIVSAKGAFRKEGRCSVQPQKAPSIVAVLPECEGA</sequence>
<feature type="transmembrane region" description="Helical" evidence="1">
    <location>
        <begin position="563"/>
        <end position="587"/>
    </location>
</feature>
<reference evidence="2 3" key="1">
    <citation type="submission" date="2016-02" db="EMBL/GenBank/DDBJ databases">
        <title>Genome analysis of coral dinoflagellate symbionts highlights evolutionary adaptations to a symbiotic lifestyle.</title>
        <authorList>
            <person name="Aranda M."/>
            <person name="Li Y."/>
            <person name="Liew Y.J."/>
            <person name="Baumgarten S."/>
            <person name="Simakov O."/>
            <person name="Wilson M."/>
            <person name="Piel J."/>
            <person name="Ashoor H."/>
            <person name="Bougouffa S."/>
            <person name="Bajic V.B."/>
            <person name="Ryu T."/>
            <person name="Ravasi T."/>
            <person name="Bayer T."/>
            <person name="Micklem G."/>
            <person name="Kim H."/>
            <person name="Bhak J."/>
            <person name="Lajeunesse T.C."/>
            <person name="Voolstra C.R."/>
        </authorList>
    </citation>
    <scope>NUCLEOTIDE SEQUENCE [LARGE SCALE GENOMIC DNA]</scope>
    <source>
        <strain evidence="2 3">CCMP2467</strain>
    </source>
</reference>
<feature type="transmembrane region" description="Helical" evidence="1">
    <location>
        <begin position="902"/>
        <end position="921"/>
    </location>
</feature>
<dbReference type="OrthoDB" id="417385at2759"/>
<feature type="transmembrane region" description="Helical" evidence="1">
    <location>
        <begin position="1115"/>
        <end position="1135"/>
    </location>
</feature>
<dbReference type="GO" id="GO:0008374">
    <property type="term" value="F:O-acyltransferase activity"/>
    <property type="evidence" value="ECO:0007669"/>
    <property type="project" value="InterPro"/>
</dbReference>
<feature type="transmembrane region" description="Helical" evidence="1">
    <location>
        <begin position="535"/>
        <end position="557"/>
    </location>
</feature>
<accession>A0A1Q9EEU4</accession>
<dbReference type="AlphaFoldDB" id="A0A1Q9EEU4"/>
<feature type="transmembrane region" description="Helical" evidence="1">
    <location>
        <begin position="1021"/>
        <end position="1039"/>
    </location>
</feature>
<feature type="transmembrane region" description="Helical" evidence="1">
    <location>
        <begin position="870"/>
        <end position="890"/>
    </location>
</feature>
<comment type="caution">
    <text evidence="2">The sequence shown here is derived from an EMBL/GenBank/DDBJ whole genome shotgun (WGS) entry which is preliminary data.</text>
</comment>